<evidence type="ECO:0000313" key="2">
    <source>
        <dbReference type="EMBL" id="USR90866.1"/>
    </source>
</evidence>
<keyword evidence="3" id="KW-1185">Reference proteome</keyword>
<dbReference type="Proteomes" id="UP001056708">
    <property type="component" value="Chromosome"/>
</dbReference>
<evidence type="ECO:0000313" key="3">
    <source>
        <dbReference type="Proteomes" id="UP001056708"/>
    </source>
</evidence>
<organism evidence="2 3">
    <name type="scientific">Phormidium yuhuli AB48</name>
    <dbReference type="NCBI Taxonomy" id="2940671"/>
    <lineage>
        <taxon>Bacteria</taxon>
        <taxon>Bacillati</taxon>
        <taxon>Cyanobacteriota</taxon>
        <taxon>Cyanophyceae</taxon>
        <taxon>Oscillatoriophycideae</taxon>
        <taxon>Oscillatoriales</taxon>
        <taxon>Oscillatoriaceae</taxon>
        <taxon>Phormidium</taxon>
        <taxon>Phormidium yuhuli</taxon>
    </lineage>
</organism>
<reference evidence="2" key="1">
    <citation type="submission" date="2022-06" db="EMBL/GenBank/DDBJ databases">
        <title>Genome sequence of Phormidium yuhuli AB48 isolated from an industrial photobioreactor environment.</title>
        <authorList>
            <person name="Qiu Y."/>
            <person name="Noonan A.J.C."/>
            <person name="Dofher K."/>
            <person name="Koch M."/>
            <person name="Kieft B."/>
            <person name="Lin X."/>
            <person name="Ziels R.M."/>
            <person name="Hallam S.J."/>
        </authorList>
    </citation>
    <scope>NUCLEOTIDE SEQUENCE</scope>
    <source>
        <strain evidence="2">AB48</strain>
    </source>
</reference>
<name>A0ABY5AR91_9CYAN</name>
<sequence>MKLWKWTKDAAQYVSEGFLRIFSPSKDEYPDSGLQPFEGRPNKKSA</sequence>
<dbReference type="EMBL" id="CP098611">
    <property type="protein sequence ID" value="USR90866.1"/>
    <property type="molecule type" value="Genomic_DNA"/>
</dbReference>
<accession>A0ABY5AR91</accession>
<proteinExistence type="predicted"/>
<feature type="region of interest" description="Disordered" evidence="1">
    <location>
        <begin position="25"/>
        <end position="46"/>
    </location>
</feature>
<gene>
    <name evidence="2" type="ORF">NEA10_18910</name>
</gene>
<evidence type="ECO:0000256" key="1">
    <source>
        <dbReference type="SAM" id="MobiDB-lite"/>
    </source>
</evidence>
<protein>
    <submittedName>
        <fullName evidence="2">Isochorismate synthase</fullName>
    </submittedName>
</protein>